<comment type="caution">
    <text evidence="2">The sequence shown here is derived from an EMBL/GenBank/DDBJ whole genome shotgun (WGS) entry which is preliminary data.</text>
</comment>
<dbReference type="Gene3D" id="3.40.50.300">
    <property type="entry name" value="P-loop containing nucleotide triphosphate hydrolases"/>
    <property type="match status" value="1"/>
</dbReference>
<feature type="domain" description="CobQ/CobB/MinD/ParA nucleotide binding" evidence="1">
    <location>
        <begin position="4"/>
        <end position="181"/>
    </location>
</feature>
<dbReference type="InterPro" id="IPR002586">
    <property type="entry name" value="CobQ/CobB/MinD/ParA_Nub-bd_dom"/>
</dbReference>
<accession>A0ABU7T620</accession>
<evidence type="ECO:0000259" key="1">
    <source>
        <dbReference type="Pfam" id="PF01656"/>
    </source>
</evidence>
<dbReference type="InterPro" id="IPR050678">
    <property type="entry name" value="DNA_Partitioning_ATPase"/>
</dbReference>
<dbReference type="CDD" id="cd02042">
    <property type="entry name" value="ParAB_family"/>
    <property type="match status" value="1"/>
</dbReference>
<dbReference type="SUPFAM" id="SSF52540">
    <property type="entry name" value="P-loop containing nucleoside triphosphate hydrolases"/>
    <property type="match status" value="1"/>
</dbReference>
<evidence type="ECO:0000313" key="2">
    <source>
        <dbReference type="EMBL" id="MEE7455980.1"/>
    </source>
</evidence>
<dbReference type="EMBL" id="MLBY01000002">
    <property type="protein sequence ID" value="MEE7455980.1"/>
    <property type="molecule type" value="Genomic_DNA"/>
</dbReference>
<name>A0ABU7T620_9HYPH</name>
<dbReference type="InterPro" id="IPR048089">
    <property type="entry name" value="McdA"/>
</dbReference>
<proteinExistence type="predicted"/>
<dbReference type="PANTHER" id="PTHR13696:SF96">
    <property type="entry name" value="COBQ_COBB_MIND_PARA NUCLEOTIDE BINDING DOMAIN-CONTAINING PROTEIN"/>
    <property type="match status" value="1"/>
</dbReference>
<dbReference type="Pfam" id="PF01656">
    <property type="entry name" value="CbiA"/>
    <property type="match status" value="1"/>
</dbReference>
<protein>
    <submittedName>
        <fullName evidence="2">Cobyrinic acid a,c-diamide synthase</fullName>
    </submittedName>
</protein>
<organism evidence="2 3">
    <name type="scientific">Methylobacterium radiotolerans</name>
    <dbReference type="NCBI Taxonomy" id="31998"/>
    <lineage>
        <taxon>Bacteria</taxon>
        <taxon>Pseudomonadati</taxon>
        <taxon>Pseudomonadota</taxon>
        <taxon>Alphaproteobacteria</taxon>
        <taxon>Hyphomicrobiales</taxon>
        <taxon>Methylobacteriaceae</taxon>
        <taxon>Methylobacterium</taxon>
    </lineage>
</organism>
<keyword evidence="3" id="KW-1185">Reference proteome</keyword>
<dbReference type="PANTHER" id="PTHR13696">
    <property type="entry name" value="P-LOOP CONTAINING NUCLEOSIDE TRIPHOSPHATE HYDROLASE"/>
    <property type="match status" value="1"/>
</dbReference>
<sequence length="220" mass="23587">MIIGVLNQKGGVGKTTIATNLAAVVAKAGNRVLLVDADPQGSSMAWSSAREEDPLFPVISMAKPTLHKDLPELAADYDVVIIDGAPRVNDLGRAAILASDVVLIPVQPSPYDIWASADTVQLIREAQQYKEELKAVFVINRKIVNTAIGRDVNNALEQFGFPVLPGALCQRVIYAESAVQGRAVIETDPKSEAAIEVAQLAAELVQTKSKPKPRKERKAA</sequence>
<dbReference type="PIRSF" id="PIRSF009320">
    <property type="entry name" value="Nuc_binding_HP_1000"/>
    <property type="match status" value="1"/>
</dbReference>
<evidence type="ECO:0000313" key="3">
    <source>
        <dbReference type="Proteomes" id="UP001349262"/>
    </source>
</evidence>
<dbReference type="NCBIfam" id="NF041546">
    <property type="entry name" value="ParA_partition"/>
    <property type="match status" value="1"/>
</dbReference>
<dbReference type="InterPro" id="IPR027417">
    <property type="entry name" value="P-loop_NTPase"/>
</dbReference>
<reference evidence="2 3" key="1">
    <citation type="journal article" date="2012" name="Genet. Mol. Biol.">
        <title>Analysis of 16S rRNA and mxaF genes revealing insights into Methylobacterium niche-specific plant association.</title>
        <authorList>
            <person name="Dourado M.N."/>
            <person name="Andreote F.D."/>
            <person name="Dini-Andreote F."/>
            <person name="Conti R."/>
            <person name="Araujo J.M."/>
            <person name="Araujo W.L."/>
        </authorList>
    </citation>
    <scope>NUCLEOTIDE SEQUENCE [LARGE SCALE GENOMIC DNA]</scope>
    <source>
        <strain evidence="2 3">SR1.6/4</strain>
    </source>
</reference>
<gene>
    <name evidence="2" type="ORF">MRSR164_03895</name>
</gene>
<dbReference type="Proteomes" id="UP001349262">
    <property type="component" value="Unassembled WGS sequence"/>
</dbReference>